<feature type="chain" id="PRO_5040970830" description="YhfM-like domain-containing protein" evidence="1">
    <location>
        <begin position="23"/>
        <end position="141"/>
    </location>
</feature>
<evidence type="ECO:0000256" key="1">
    <source>
        <dbReference type="SAM" id="SignalP"/>
    </source>
</evidence>
<keyword evidence="1" id="KW-0732">Signal</keyword>
<dbReference type="EMBL" id="CAKKMG010000184">
    <property type="protein sequence ID" value="CAH0317668.1"/>
    <property type="molecule type" value="Genomic_DNA"/>
</dbReference>
<proteinExistence type="predicted"/>
<feature type="domain" description="YhfM-like" evidence="2">
    <location>
        <begin position="37"/>
        <end position="134"/>
    </location>
</feature>
<dbReference type="Pfam" id="PF26353">
    <property type="entry name" value="YhfM"/>
    <property type="match status" value="1"/>
</dbReference>
<protein>
    <recommendedName>
        <fullName evidence="2">YhfM-like domain-containing protein</fullName>
    </recommendedName>
</protein>
<evidence type="ECO:0000313" key="4">
    <source>
        <dbReference type="Proteomes" id="UP000789326"/>
    </source>
</evidence>
<dbReference type="InterPro" id="IPR058780">
    <property type="entry name" value="YhfM-like_dom"/>
</dbReference>
<dbReference type="Proteomes" id="UP000789326">
    <property type="component" value="Unassembled WGS sequence"/>
</dbReference>
<sequence>MRKIINFTFLFAFMLLLVGCMGEDTGQLTRVDVQKNDAEEKYEEALMITDNESIELLSEAFKQIKWDNRMVKIARKPDLKATLFYTFDENMPARLVEYEIWFNESGTATIISNNENKSYGELDKESAKTLINILLKHPLVQ</sequence>
<dbReference type="AlphaFoldDB" id="A0A9W4LBM3"/>
<feature type="signal peptide" evidence="1">
    <location>
        <begin position="1"/>
        <end position="22"/>
    </location>
</feature>
<evidence type="ECO:0000259" key="2">
    <source>
        <dbReference type="Pfam" id="PF26353"/>
    </source>
</evidence>
<evidence type="ECO:0000313" key="3">
    <source>
        <dbReference type="EMBL" id="CAH0317668.1"/>
    </source>
</evidence>
<comment type="caution">
    <text evidence="3">The sequence shown here is derived from an EMBL/GenBank/DDBJ whole genome shotgun (WGS) entry which is preliminary data.</text>
</comment>
<accession>A0A9W4LBM3</accession>
<name>A0A9W4LBM3_9BACI</name>
<reference evidence="3" key="1">
    <citation type="submission" date="2021-11" db="EMBL/GenBank/DDBJ databases">
        <authorList>
            <person name="Bulgarelli D."/>
        </authorList>
    </citation>
    <scope>NUCLEOTIDE SEQUENCE</scope>
    <source>
        <strain evidence="3">Bi133</strain>
    </source>
</reference>
<dbReference type="PROSITE" id="PS51257">
    <property type="entry name" value="PROKAR_LIPOPROTEIN"/>
    <property type="match status" value="1"/>
</dbReference>
<organism evidence="3 4">
    <name type="scientific">Peribacillus simplex</name>
    <dbReference type="NCBI Taxonomy" id="1478"/>
    <lineage>
        <taxon>Bacteria</taxon>
        <taxon>Bacillati</taxon>
        <taxon>Bacillota</taxon>
        <taxon>Bacilli</taxon>
        <taxon>Bacillales</taxon>
        <taxon>Bacillaceae</taxon>
        <taxon>Peribacillus</taxon>
    </lineage>
</organism>
<dbReference type="RefSeq" id="WP_230304301.1">
    <property type="nucleotide sequence ID" value="NZ_CAKKMG010000184.1"/>
</dbReference>
<gene>
    <name evidence="3" type="ORF">SRABI133_05211</name>
</gene>